<dbReference type="EMBL" id="JAACJM010000659">
    <property type="protein sequence ID" value="KAF5309277.1"/>
    <property type="molecule type" value="Genomic_DNA"/>
</dbReference>
<keyword evidence="2" id="KW-1185">Reference proteome</keyword>
<dbReference type="OrthoDB" id="408631at2759"/>
<dbReference type="Proteomes" id="UP000559256">
    <property type="component" value="Unassembled WGS sequence"/>
</dbReference>
<evidence type="ECO:0000313" key="2">
    <source>
        <dbReference type="Proteomes" id="UP000559256"/>
    </source>
</evidence>
<accession>A0A8H5AS69</accession>
<sequence length="133" mass="15338">MGDQHKRRLIFVNQTANQNTTFYAEQLFPNFGIQQDRETARQYAGLGSQLNQINLIQGECRSFKGEFAVPPATHGMDIQYYFPTGFTSSPFQNADFQKAFSQSFLAFAIPWTLTPNLIHQYNPAMEQVQRRKH</sequence>
<name>A0A8H5AS69_9AGAR</name>
<evidence type="ECO:0000313" key="1">
    <source>
        <dbReference type="EMBL" id="KAF5309277.1"/>
    </source>
</evidence>
<proteinExistence type="predicted"/>
<organism evidence="1 2">
    <name type="scientific">Tetrapyrgos nigripes</name>
    <dbReference type="NCBI Taxonomy" id="182062"/>
    <lineage>
        <taxon>Eukaryota</taxon>
        <taxon>Fungi</taxon>
        <taxon>Dikarya</taxon>
        <taxon>Basidiomycota</taxon>
        <taxon>Agaricomycotina</taxon>
        <taxon>Agaricomycetes</taxon>
        <taxon>Agaricomycetidae</taxon>
        <taxon>Agaricales</taxon>
        <taxon>Marasmiineae</taxon>
        <taxon>Marasmiaceae</taxon>
        <taxon>Tetrapyrgos</taxon>
    </lineage>
</organism>
<dbReference type="AlphaFoldDB" id="A0A8H5AS69"/>
<comment type="caution">
    <text evidence="1">The sequence shown here is derived from an EMBL/GenBank/DDBJ whole genome shotgun (WGS) entry which is preliminary data.</text>
</comment>
<reference evidence="1 2" key="1">
    <citation type="journal article" date="2020" name="ISME J.">
        <title>Uncovering the hidden diversity of litter-decomposition mechanisms in mushroom-forming fungi.</title>
        <authorList>
            <person name="Floudas D."/>
            <person name="Bentzer J."/>
            <person name="Ahren D."/>
            <person name="Johansson T."/>
            <person name="Persson P."/>
            <person name="Tunlid A."/>
        </authorList>
    </citation>
    <scope>NUCLEOTIDE SEQUENCE [LARGE SCALE GENOMIC DNA]</scope>
    <source>
        <strain evidence="1 2">CBS 291.85</strain>
    </source>
</reference>
<protein>
    <submittedName>
        <fullName evidence="1">Uncharacterized protein</fullName>
    </submittedName>
</protein>
<gene>
    <name evidence="1" type="ORF">D9758_018952</name>
</gene>